<dbReference type="Gene3D" id="2.60.410.10">
    <property type="entry name" value="D-Ala-D-Ala carboxypeptidase, C-terminal domain"/>
    <property type="match status" value="1"/>
</dbReference>
<dbReference type="InterPro" id="IPR001967">
    <property type="entry name" value="Peptidase_S11_N"/>
</dbReference>
<dbReference type="GO" id="GO:0071555">
    <property type="term" value="P:cell wall organization"/>
    <property type="evidence" value="ECO:0007669"/>
    <property type="project" value="UniProtKB-KW"/>
</dbReference>
<keyword evidence="6" id="KW-0645">Protease</keyword>
<dbReference type="SUPFAM" id="SSF56601">
    <property type="entry name" value="beta-lactamase/transpeptidase-like"/>
    <property type="match status" value="1"/>
</dbReference>
<feature type="active site" description="Acyl-ester intermediate" evidence="13">
    <location>
        <position position="71"/>
    </location>
</feature>
<comment type="pathway">
    <text evidence="2">Cell wall biogenesis; peptidoglycan biosynthesis.</text>
</comment>
<evidence type="ECO:0000256" key="5">
    <source>
        <dbReference type="ARBA" id="ARBA00022645"/>
    </source>
</evidence>
<dbReference type="EC" id="3.4.16.4" evidence="4"/>
<feature type="binding site" evidence="14">
    <location>
        <position position="235"/>
    </location>
    <ligand>
        <name>substrate</name>
    </ligand>
</feature>
<dbReference type="InterPro" id="IPR018044">
    <property type="entry name" value="Peptidase_S11"/>
</dbReference>
<keyword evidence="8" id="KW-0378">Hydrolase</keyword>
<evidence type="ECO:0000256" key="15">
    <source>
        <dbReference type="RuleBase" id="RU004016"/>
    </source>
</evidence>
<keyword evidence="5" id="KW-0121">Carboxypeptidase</keyword>
<dbReference type="InterPro" id="IPR015956">
    <property type="entry name" value="Peniciliin-bd_prot_C_sf"/>
</dbReference>
<dbReference type="SUPFAM" id="SSF69189">
    <property type="entry name" value="Penicillin-binding protein associated domain"/>
    <property type="match status" value="1"/>
</dbReference>
<dbReference type="PANTHER" id="PTHR21581:SF6">
    <property type="entry name" value="TRAFFICKING PROTEIN PARTICLE COMPLEX SUBUNIT 12"/>
    <property type="match status" value="1"/>
</dbReference>
<keyword evidence="10" id="KW-0573">Peptidoglycan synthesis</keyword>
<dbReference type="GO" id="GO:0009252">
    <property type="term" value="P:peptidoglycan biosynthetic process"/>
    <property type="evidence" value="ECO:0007669"/>
    <property type="project" value="UniProtKB-UniPathway"/>
</dbReference>
<comment type="function">
    <text evidence="1">Removes C-terminal D-alanyl residues from sugar-peptide cell wall precursors.</text>
</comment>
<feature type="signal peptide" evidence="16">
    <location>
        <begin position="1"/>
        <end position="34"/>
    </location>
</feature>
<evidence type="ECO:0000256" key="6">
    <source>
        <dbReference type="ARBA" id="ARBA00022670"/>
    </source>
</evidence>
<evidence type="ECO:0000256" key="3">
    <source>
        <dbReference type="ARBA" id="ARBA00007164"/>
    </source>
</evidence>
<gene>
    <name evidence="18" type="ORF">C0Q88_03700</name>
</gene>
<evidence type="ECO:0000256" key="13">
    <source>
        <dbReference type="PIRSR" id="PIRSR618044-1"/>
    </source>
</evidence>
<feature type="active site" description="Proton acceptor" evidence="13">
    <location>
        <position position="74"/>
    </location>
</feature>
<sequence>MQTRFAHFTPSAFHSAAATAVAAAVLATALPAMAQPVPAPQVAARSWMLTDVTSGQVLGGANMDERIEPASLTKLMTAYLVFEAVRDGKLKYDQMITPTETVRTVKTDESRMFLEAGKPVSLRELTQGLIIQSGNDAALVLAEAVGGTETNFVMLMNREAERLGMKNTHFMNAAGLPDPNHYSTARDLSILTAALIKDFPQDYKFYSQKDFTYNNIKQSNRNRLLWLDPTVDGGKTGHTKSAGYCLVTSANRPLPDVPGASRRLLSVIVGTKSDAIRTQESLKVLNYGYQFFDTVRLYKAQEALQTPDVYKGQAKSVKLGVAQDKWITVPKGAGARLKPVLERKDPLIAPIAQGQQLGTVKVMDGSTVVSEFPVVALEAVPEAGFIGRTIDAVKLWFKKK</sequence>
<feature type="domain" description="Peptidase S11 D-Ala-D-Ala carboxypeptidase A C-terminal" evidence="17">
    <location>
        <begin position="292"/>
        <end position="382"/>
    </location>
</feature>
<dbReference type="SMART" id="SM00936">
    <property type="entry name" value="PBP5_C"/>
    <property type="match status" value="1"/>
</dbReference>
<evidence type="ECO:0000256" key="11">
    <source>
        <dbReference type="ARBA" id="ARBA00023316"/>
    </source>
</evidence>
<evidence type="ECO:0000313" key="19">
    <source>
        <dbReference type="Proteomes" id="UP000234456"/>
    </source>
</evidence>
<dbReference type="AlphaFoldDB" id="A0A2N4TVU5"/>
<feature type="active site" evidence="13">
    <location>
        <position position="133"/>
    </location>
</feature>
<keyword evidence="9" id="KW-0133">Cell shape</keyword>
<evidence type="ECO:0000313" key="18">
    <source>
        <dbReference type="EMBL" id="PLC43823.1"/>
    </source>
</evidence>
<dbReference type="Pfam" id="PF07943">
    <property type="entry name" value="PBP5_C"/>
    <property type="match status" value="1"/>
</dbReference>
<proteinExistence type="inferred from homology"/>
<dbReference type="GO" id="GO:0008360">
    <property type="term" value="P:regulation of cell shape"/>
    <property type="evidence" value="ECO:0007669"/>
    <property type="project" value="UniProtKB-KW"/>
</dbReference>
<dbReference type="InterPro" id="IPR037167">
    <property type="entry name" value="Peptidase_S11_C_sf"/>
</dbReference>
<dbReference type="Gene3D" id="3.40.710.10">
    <property type="entry name" value="DD-peptidase/beta-lactamase superfamily"/>
    <property type="match status" value="1"/>
</dbReference>
<organism evidence="18 19">
    <name type="scientific">Ralstonia pickettii</name>
    <name type="common">Burkholderia pickettii</name>
    <dbReference type="NCBI Taxonomy" id="329"/>
    <lineage>
        <taxon>Bacteria</taxon>
        <taxon>Pseudomonadati</taxon>
        <taxon>Pseudomonadota</taxon>
        <taxon>Betaproteobacteria</taxon>
        <taxon>Burkholderiales</taxon>
        <taxon>Burkholderiaceae</taxon>
        <taxon>Ralstonia</taxon>
    </lineage>
</organism>
<evidence type="ECO:0000256" key="16">
    <source>
        <dbReference type="SAM" id="SignalP"/>
    </source>
</evidence>
<protein>
    <recommendedName>
        <fullName evidence="4">serine-type D-Ala-D-Ala carboxypeptidase</fullName>
        <ecNumber evidence="4">3.4.16.4</ecNumber>
    </recommendedName>
</protein>
<evidence type="ECO:0000256" key="2">
    <source>
        <dbReference type="ARBA" id="ARBA00004752"/>
    </source>
</evidence>
<dbReference type="EMBL" id="PKQE01000001">
    <property type="protein sequence ID" value="PLC43823.1"/>
    <property type="molecule type" value="Genomic_DNA"/>
</dbReference>
<evidence type="ECO:0000256" key="12">
    <source>
        <dbReference type="ARBA" id="ARBA00034000"/>
    </source>
</evidence>
<evidence type="ECO:0000256" key="7">
    <source>
        <dbReference type="ARBA" id="ARBA00022729"/>
    </source>
</evidence>
<evidence type="ECO:0000256" key="14">
    <source>
        <dbReference type="PIRSR" id="PIRSR618044-2"/>
    </source>
</evidence>
<evidence type="ECO:0000259" key="17">
    <source>
        <dbReference type="SMART" id="SM00936"/>
    </source>
</evidence>
<comment type="caution">
    <text evidence="18">The sequence shown here is derived from an EMBL/GenBank/DDBJ whole genome shotgun (WGS) entry which is preliminary data.</text>
</comment>
<dbReference type="Pfam" id="PF00768">
    <property type="entry name" value="Peptidase_S11"/>
    <property type="match status" value="1"/>
</dbReference>
<dbReference type="PRINTS" id="PR00725">
    <property type="entry name" value="DADACBPTASE1"/>
</dbReference>
<evidence type="ECO:0000256" key="8">
    <source>
        <dbReference type="ARBA" id="ARBA00022801"/>
    </source>
</evidence>
<evidence type="ECO:0000256" key="9">
    <source>
        <dbReference type="ARBA" id="ARBA00022960"/>
    </source>
</evidence>
<dbReference type="UniPathway" id="UPA00219"/>
<dbReference type="GO" id="GO:0006508">
    <property type="term" value="P:proteolysis"/>
    <property type="evidence" value="ECO:0007669"/>
    <property type="project" value="UniProtKB-KW"/>
</dbReference>
<accession>A0A2N4TVU5</accession>
<evidence type="ECO:0000256" key="10">
    <source>
        <dbReference type="ARBA" id="ARBA00022984"/>
    </source>
</evidence>
<comment type="similarity">
    <text evidence="3 15">Belongs to the peptidase S11 family.</text>
</comment>
<dbReference type="RefSeq" id="WP_102064404.1">
    <property type="nucleotide sequence ID" value="NZ_PKQE01000001.1"/>
</dbReference>
<evidence type="ECO:0000256" key="4">
    <source>
        <dbReference type="ARBA" id="ARBA00012448"/>
    </source>
</evidence>
<dbReference type="PANTHER" id="PTHR21581">
    <property type="entry name" value="D-ALANYL-D-ALANINE CARBOXYPEPTIDASE"/>
    <property type="match status" value="1"/>
</dbReference>
<name>A0A2N4TVU5_RALPI</name>
<dbReference type="InterPro" id="IPR012907">
    <property type="entry name" value="Peptidase_S11_C"/>
</dbReference>
<dbReference type="OrthoDB" id="9795979at2"/>
<dbReference type="InterPro" id="IPR012338">
    <property type="entry name" value="Beta-lactam/transpept-like"/>
</dbReference>
<reference evidence="18 19" key="1">
    <citation type="submission" date="2017-12" db="EMBL/GenBank/DDBJ databases">
        <title>Draft genome sequence of Ralstonia pickettii 52.</title>
        <authorList>
            <person name="Zheng B."/>
        </authorList>
    </citation>
    <scope>NUCLEOTIDE SEQUENCE [LARGE SCALE GENOMIC DNA]</scope>
    <source>
        <strain evidence="18 19">52</strain>
    </source>
</reference>
<feature type="chain" id="PRO_5014755986" description="serine-type D-Ala-D-Ala carboxypeptidase" evidence="16">
    <location>
        <begin position="35"/>
        <end position="400"/>
    </location>
</feature>
<keyword evidence="11" id="KW-0961">Cell wall biogenesis/degradation</keyword>
<comment type="catalytic activity">
    <reaction evidence="12">
        <text>Preferential cleavage: (Ac)2-L-Lys-D-Ala-|-D-Ala. Also transpeptidation of peptidyl-alanyl moieties that are N-acyl substituents of D-alanine.</text>
        <dbReference type="EC" id="3.4.16.4"/>
    </reaction>
</comment>
<evidence type="ECO:0000256" key="1">
    <source>
        <dbReference type="ARBA" id="ARBA00003217"/>
    </source>
</evidence>
<keyword evidence="7 16" id="KW-0732">Signal</keyword>
<dbReference type="Proteomes" id="UP000234456">
    <property type="component" value="Unassembled WGS sequence"/>
</dbReference>
<dbReference type="GO" id="GO:0009002">
    <property type="term" value="F:serine-type D-Ala-D-Ala carboxypeptidase activity"/>
    <property type="evidence" value="ECO:0007669"/>
    <property type="project" value="UniProtKB-EC"/>
</dbReference>